<dbReference type="EMBL" id="JAGTJS010000037">
    <property type="protein sequence ID" value="KAH7230402.1"/>
    <property type="molecule type" value="Genomic_DNA"/>
</dbReference>
<reference evidence="5" key="1">
    <citation type="journal article" date="2021" name="Nat. Commun.">
        <title>Genetic determinants of endophytism in the Arabidopsis root mycobiome.</title>
        <authorList>
            <person name="Mesny F."/>
            <person name="Miyauchi S."/>
            <person name="Thiergart T."/>
            <person name="Pickel B."/>
            <person name="Atanasova L."/>
            <person name="Karlsson M."/>
            <person name="Huettel B."/>
            <person name="Barry K.W."/>
            <person name="Haridas S."/>
            <person name="Chen C."/>
            <person name="Bauer D."/>
            <person name="Andreopoulos W."/>
            <person name="Pangilinan J."/>
            <person name="LaButti K."/>
            <person name="Riley R."/>
            <person name="Lipzen A."/>
            <person name="Clum A."/>
            <person name="Drula E."/>
            <person name="Henrissat B."/>
            <person name="Kohler A."/>
            <person name="Grigoriev I.V."/>
            <person name="Martin F.M."/>
            <person name="Hacquard S."/>
        </authorList>
    </citation>
    <scope>NUCLEOTIDE SEQUENCE</scope>
    <source>
        <strain evidence="5">FSSC 5 MPI-SDFR-AT-0091</strain>
    </source>
</reference>
<keyword evidence="6" id="KW-1185">Reference proteome</keyword>
<dbReference type="AlphaFoldDB" id="A0A9P9G1T2"/>
<gene>
    <name evidence="5" type="ORF">B0J15DRAFT_410679</name>
</gene>
<dbReference type="InterPro" id="IPR036686">
    <property type="entry name" value="Class_II_Hydrophobin_sf"/>
</dbReference>
<dbReference type="SUPFAM" id="SSF101751">
    <property type="entry name" value="Hydrophobin II, HfbII"/>
    <property type="match status" value="1"/>
</dbReference>
<keyword evidence="3" id="KW-1015">Disulfide bond</keyword>
<dbReference type="PANTHER" id="PTHR42341">
    <property type="entry name" value="HYDROPHOBIN"/>
    <property type="match status" value="1"/>
</dbReference>
<comment type="subcellular location">
    <subcellularLocation>
        <location evidence="1">Cell envelope</location>
    </subcellularLocation>
</comment>
<dbReference type="GO" id="GO:0005576">
    <property type="term" value="C:extracellular region"/>
    <property type="evidence" value="ECO:0007669"/>
    <property type="project" value="InterPro"/>
</dbReference>
<evidence type="ECO:0000313" key="5">
    <source>
        <dbReference type="EMBL" id="KAH7230402.1"/>
    </source>
</evidence>
<dbReference type="Pfam" id="PF06766">
    <property type="entry name" value="Hydrophobin_2"/>
    <property type="match status" value="1"/>
</dbReference>
<name>A0A9P9G1T2_FUSSL</name>
<comment type="caution">
    <text evidence="5">The sequence shown here is derived from an EMBL/GenBank/DDBJ whole genome shotgun (WGS) entry which is preliminary data.</text>
</comment>
<evidence type="ECO:0000313" key="6">
    <source>
        <dbReference type="Proteomes" id="UP000736672"/>
    </source>
</evidence>
<evidence type="ECO:0000256" key="4">
    <source>
        <dbReference type="SAM" id="MobiDB-lite"/>
    </source>
</evidence>
<comment type="similarity">
    <text evidence="2">Belongs to the cerato-ulmin hydrophobin family.</text>
</comment>
<dbReference type="Gene3D" id="3.20.120.10">
    <property type="entry name" value="Hydrophobin"/>
    <property type="match status" value="1"/>
</dbReference>
<proteinExistence type="inferred from homology"/>
<evidence type="ECO:0000256" key="1">
    <source>
        <dbReference type="ARBA" id="ARBA00004196"/>
    </source>
</evidence>
<sequence length="111" mass="11166">MTSIPSPASTDPGEPSGSTEAPSDSLALTDAPAETGTSYEPCPDSLYGNPQCCSVNGLGVVDAECDSPTETPTDPDSFSQICAATGQRARCCVLPVLGQALLCMTPVGVAN</sequence>
<dbReference type="PANTHER" id="PTHR42341:SF1">
    <property type="entry name" value="HYDROPHOBIN"/>
    <property type="match status" value="1"/>
</dbReference>
<dbReference type="CDD" id="cd23508">
    <property type="entry name" value="hydrophobin_II"/>
    <property type="match status" value="1"/>
</dbReference>
<dbReference type="Proteomes" id="UP000736672">
    <property type="component" value="Unassembled WGS sequence"/>
</dbReference>
<dbReference type="OrthoDB" id="4500971at2759"/>
<evidence type="ECO:0000256" key="2">
    <source>
        <dbReference type="ARBA" id="ARBA00009576"/>
    </source>
</evidence>
<organism evidence="5 6">
    <name type="scientific">Fusarium solani</name>
    <name type="common">Filamentous fungus</name>
    <dbReference type="NCBI Taxonomy" id="169388"/>
    <lineage>
        <taxon>Eukaryota</taxon>
        <taxon>Fungi</taxon>
        <taxon>Dikarya</taxon>
        <taxon>Ascomycota</taxon>
        <taxon>Pezizomycotina</taxon>
        <taxon>Sordariomycetes</taxon>
        <taxon>Hypocreomycetidae</taxon>
        <taxon>Hypocreales</taxon>
        <taxon>Nectriaceae</taxon>
        <taxon>Fusarium</taxon>
        <taxon>Fusarium solani species complex</taxon>
    </lineage>
</organism>
<feature type="region of interest" description="Disordered" evidence="4">
    <location>
        <begin position="1"/>
        <end position="42"/>
    </location>
</feature>
<protein>
    <submittedName>
        <fullName evidence="5">Magnaporin</fullName>
    </submittedName>
</protein>
<evidence type="ECO:0000256" key="3">
    <source>
        <dbReference type="ARBA" id="ARBA00023157"/>
    </source>
</evidence>
<dbReference type="InterPro" id="IPR010636">
    <property type="entry name" value="Class_II_hydrophobin"/>
</dbReference>
<accession>A0A9P9G1T2</accession>